<evidence type="ECO:0000313" key="8">
    <source>
        <dbReference type="EMBL" id="THF76646.1"/>
    </source>
</evidence>
<keyword evidence="7" id="KW-0520">NAD</keyword>
<comment type="cofactor">
    <cofactor evidence="1">
        <name>Fe cation</name>
        <dbReference type="ChEBI" id="CHEBI:24875"/>
    </cofactor>
</comment>
<evidence type="ECO:0000256" key="1">
    <source>
        <dbReference type="ARBA" id="ARBA00001962"/>
    </source>
</evidence>
<evidence type="ECO:0000256" key="5">
    <source>
        <dbReference type="ARBA" id="ARBA00023004"/>
    </source>
</evidence>
<dbReference type="InterPro" id="IPR015881">
    <property type="entry name" value="ARHD_Rieske_2Fe_2S"/>
</dbReference>
<protein>
    <submittedName>
        <fullName evidence="8">(2Fe-2S)-binding protein</fullName>
    </submittedName>
</protein>
<evidence type="ECO:0000256" key="3">
    <source>
        <dbReference type="ARBA" id="ARBA00022723"/>
    </source>
</evidence>
<dbReference type="GO" id="GO:0005506">
    <property type="term" value="F:iron ion binding"/>
    <property type="evidence" value="ECO:0007669"/>
    <property type="project" value="InterPro"/>
</dbReference>
<dbReference type="Pfam" id="PF00848">
    <property type="entry name" value="Ring_hydroxyl_A"/>
    <property type="match status" value="1"/>
</dbReference>
<dbReference type="Gene3D" id="2.102.10.10">
    <property type="entry name" value="Rieske [2Fe-2S] iron-sulphur domain"/>
    <property type="match status" value="1"/>
</dbReference>
<dbReference type="Proteomes" id="UP000310334">
    <property type="component" value="Unassembled WGS sequence"/>
</dbReference>
<dbReference type="InterPro" id="IPR036922">
    <property type="entry name" value="Rieske_2Fe-2S_sf"/>
</dbReference>
<gene>
    <name evidence="8" type="ORF">E6W99_21145</name>
</gene>
<reference evidence="8 9" key="1">
    <citation type="submission" date="2019-04" db="EMBL/GenBank/DDBJ databases">
        <title>Bacillus sediminilitoris sp. nov., isolated from a tidal flat sediment on the East China Sea.</title>
        <authorList>
            <person name="Wei Y."/>
            <person name="Mao H."/>
            <person name="Fang J."/>
        </authorList>
    </citation>
    <scope>NUCLEOTIDE SEQUENCE [LARGE SCALE GENOMIC DNA]</scope>
    <source>
        <strain evidence="8 9">DSL-17</strain>
    </source>
</reference>
<keyword evidence="2" id="KW-0001">2Fe-2S</keyword>
<comment type="caution">
    <text evidence="8">The sequence shown here is derived from an EMBL/GenBank/DDBJ whole genome shotgun (WGS) entry which is preliminary data.</text>
</comment>
<dbReference type="GO" id="GO:0004497">
    <property type="term" value="F:monooxygenase activity"/>
    <property type="evidence" value="ECO:0007669"/>
    <property type="project" value="UniProtKB-ARBA"/>
</dbReference>
<dbReference type="GO" id="GO:0016705">
    <property type="term" value="F:oxidoreductase activity, acting on paired donors, with incorporation or reduction of molecular oxygen"/>
    <property type="evidence" value="ECO:0007669"/>
    <property type="project" value="UniProtKB-ARBA"/>
</dbReference>
<dbReference type="PANTHER" id="PTHR43756">
    <property type="entry name" value="CHOLINE MONOOXYGENASE, CHLOROPLASTIC"/>
    <property type="match status" value="1"/>
</dbReference>
<evidence type="ECO:0000256" key="7">
    <source>
        <dbReference type="ARBA" id="ARBA00023027"/>
    </source>
</evidence>
<dbReference type="SUPFAM" id="SSF55961">
    <property type="entry name" value="Bet v1-like"/>
    <property type="match status" value="1"/>
</dbReference>
<keyword evidence="3" id="KW-0479">Metal-binding</keyword>
<dbReference type="InterPro" id="IPR017941">
    <property type="entry name" value="Rieske_2Fe-2S"/>
</dbReference>
<dbReference type="RefSeq" id="WP_136357541.1">
    <property type="nucleotide sequence ID" value="NZ_CP046266.1"/>
</dbReference>
<dbReference type="AlphaFoldDB" id="A0A4S4BP26"/>
<dbReference type="InterPro" id="IPR001663">
    <property type="entry name" value="Rng_hydr_dOase-A"/>
</dbReference>
<keyword evidence="5" id="KW-0408">Iron</keyword>
<organism evidence="8 9">
    <name type="scientific">Metabacillus sediminilitoris</name>
    <dbReference type="NCBI Taxonomy" id="2567941"/>
    <lineage>
        <taxon>Bacteria</taxon>
        <taxon>Bacillati</taxon>
        <taxon>Bacillota</taxon>
        <taxon>Bacilli</taxon>
        <taxon>Bacillales</taxon>
        <taxon>Bacillaceae</taxon>
        <taxon>Metabacillus</taxon>
    </lineage>
</organism>
<dbReference type="PANTHER" id="PTHR43756:SF5">
    <property type="entry name" value="CHOLINE MONOOXYGENASE, CHLOROPLASTIC"/>
    <property type="match status" value="1"/>
</dbReference>
<dbReference type="InterPro" id="IPR015879">
    <property type="entry name" value="Ring_hydroxy_dOase_asu_C_dom"/>
</dbReference>
<accession>A0A4S4BP26</accession>
<keyword evidence="9" id="KW-1185">Reference proteome</keyword>
<keyword evidence="6" id="KW-0411">Iron-sulfur</keyword>
<proteinExistence type="predicted"/>
<dbReference type="PROSITE" id="PS00570">
    <property type="entry name" value="RING_HYDROXYL_ALPHA"/>
    <property type="match status" value="1"/>
</dbReference>
<dbReference type="EMBL" id="SSNT01000019">
    <property type="protein sequence ID" value="THF76646.1"/>
    <property type="molecule type" value="Genomic_DNA"/>
</dbReference>
<dbReference type="Pfam" id="PF00355">
    <property type="entry name" value="Rieske"/>
    <property type="match status" value="1"/>
</dbReference>
<dbReference type="PRINTS" id="PR00090">
    <property type="entry name" value="RNGDIOXGNASE"/>
</dbReference>
<evidence type="ECO:0000256" key="2">
    <source>
        <dbReference type="ARBA" id="ARBA00022714"/>
    </source>
</evidence>
<keyword evidence="4" id="KW-0560">Oxidoreductase</keyword>
<sequence>MKQLQTDQTLEYTLPYDHYVDQQIFEEENKKIFQNSWILAGHTSQVENVGDFFLFEIVDQPLIISRDKNNELNAFYNICPHRGTKVEKSEQGNKKVFMCSYHGWTFHLNGKLNRAPNFDTNELGNHSCMTQVKLEVFQSLIFINLNPDARPMAETYGELMANLEKYAFLDSLKKIRVTQRVIDANWKAVVDNYLECDHCKIAHPEFSKTFDMKNYHIDLHDNFSCQYSELTNKTNEDQEEHANFYWVWPNLMVSIYPGEEGNMTTSQILPLAPDKSLAIYSYYFKSDEINEEQEELIRFVDQVRREDFDLVELLQKGFHTNAFKHGIYSPTEYAIKFFHGLYENAIKRGSVMKK</sequence>
<dbReference type="SUPFAM" id="SSF50022">
    <property type="entry name" value="ISP domain"/>
    <property type="match status" value="1"/>
</dbReference>
<name>A0A4S4BP26_9BACI</name>
<dbReference type="OrthoDB" id="9800776at2"/>
<dbReference type="PROSITE" id="PS51296">
    <property type="entry name" value="RIESKE"/>
    <property type="match status" value="1"/>
</dbReference>
<evidence type="ECO:0000256" key="4">
    <source>
        <dbReference type="ARBA" id="ARBA00023002"/>
    </source>
</evidence>
<evidence type="ECO:0000256" key="6">
    <source>
        <dbReference type="ARBA" id="ARBA00023014"/>
    </source>
</evidence>
<evidence type="ECO:0000313" key="9">
    <source>
        <dbReference type="Proteomes" id="UP000310334"/>
    </source>
</evidence>
<dbReference type="CDD" id="cd03469">
    <property type="entry name" value="Rieske_RO_Alpha_N"/>
    <property type="match status" value="1"/>
</dbReference>
<dbReference type="Gene3D" id="3.90.380.10">
    <property type="entry name" value="Naphthalene 1,2-dioxygenase Alpha Subunit, Chain A, domain 1"/>
    <property type="match status" value="1"/>
</dbReference>
<dbReference type="GO" id="GO:0051537">
    <property type="term" value="F:2 iron, 2 sulfur cluster binding"/>
    <property type="evidence" value="ECO:0007669"/>
    <property type="project" value="UniProtKB-KW"/>
</dbReference>